<dbReference type="OrthoDB" id="8954335at2759"/>
<keyword evidence="4" id="KW-1185">Reference proteome</keyword>
<dbReference type="HOGENOM" id="CLU_007787_0_0_1"/>
<sequence>MASGSQLSTMPSPPVHPQDTTEETAAALRASAVIGRKLDALLEQNLFQEQFPAIGQQISNFRTAFSAAKTEFIGDSCRLLPHIQDGQDNENDKTAELQLAIALFRQRARFAEDFIAKKHEEASTLQSTALKLLADGFQSHLGRPSLQPLIGSEVPVLLLSFGGPSIGHSKHPLQTKVESRALQGDDQSKAGGEDVGCEEEEWFEDQQIIATIKQSERALRQRRLRKAPDAATVFGVASIDKASRPGKTSNTRTSVGDIVLAGQGKLLIVTTWLPKAPKAPKLSVHGQTITVAWHHERESPEELVMPTVGFTIKHRRRLNPLKDGAFPRATENEQATEVDCGASDTSVELCSLSDDCDYEVALNVQTTVGVSEWSVFSVARTARLPSVVSEMVDFFDKNKLALSKTDPGTQDKPWELDASSNGCRKQTLFLGLTESSRRCSRDGLFQNEVAIRIADVAAAFKPEIKAAPIDDHDNTVVAVFAGTSGHGKSTEINAFVSFLLGGEVDDPTRIMVVDDRGIPQSGSVTQMVTCFRIRPFSPLFQGKTLLIVDTPGYGDSRGISRDAFVTAAMSEFFNTIKHVNAIIFTCRANEARTTFLGLISTYVFSLFAKDARSCLRTIYTFSDAGIPLARGALTELGWPVENGEISVNNSAFTMELDGGQDDRAVREGWIQSVRGQFQLIQALLRAPAIPTEKSAQVTKNRVLLEQQCELAEKKILRTANDAQQLNAHMGALAEAVGAAPGEKIEVTEVRAAHRPITNGKATTLCLDCHITCHEICKLYNDEDKAKCSSMRNGKCTVCEGECDWDRHKNATFTITAHPYTTWVVPEDLIRHWSSNNNTLEGALITAMDTYLKFQENLRRDILDLATLSEELTKTALLHDPTNLIKYIDTIIQTSRVQGAPATHLVQLATARNTLVLVREVKAKGQWATRDPMILAQVIGSVRKEMDRRMKLSPKERAAEEERPCSLYNDLRDGLPAEIKSKAPPKLEGRGLRSNGALYPENLKAIVKLVQLVLTDGGVVAALAASGHKLEK</sequence>
<evidence type="ECO:0000313" key="4">
    <source>
        <dbReference type="Proteomes" id="UP000006039"/>
    </source>
</evidence>
<evidence type="ECO:0000313" key="3">
    <source>
        <dbReference type="EnsemblFungi" id="EJT80307"/>
    </source>
</evidence>
<evidence type="ECO:0000256" key="1">
    <source>
        <dbReference type="SAM" id="MobiDB-lite"/>
    </source>
</evidence>
<proteinExistence type="predicted"/>
<dbReference type="RefSeq" id="XP_009216316.1">
    <property type="nucleotide sequence ID" value="XM_009218052.1"/>
</dbReference>
<dbReference type="SUPFAM" id="SSF49265">
    <property type="entry name" value="Fibronectin type III"/>
    <property type="match status" value="1"/>
</dbReference>
<dbReference type="PANTHER" id="PTHR32046">
    <property type="entry name" value="G DOMAIN-CONTAINING PROTEIN"/>
    <property type="match status" value="1"/>
</dbReference>
<dbReference type="InterPro" id="IPR027417">
    <property type="entry name" value="P-loop_NTPase"/>
</dbReference>
<dbReference type="AlphaFoldDB" id="J3NGB7"/>
<reference evidence="3" key="5">
    <citation type="submission" date="2018-04" db="UniProtKB">
        <authorList>
            <consortium name="EnsemblFungi"/>
        </authorList>
    </citation>
    <scope>IDENTIFICATION</scope>
    <source>
        <strain evidence="3">R3-111a-1</strain>
    </source>
</reference>
<dbReference type="VEuPathDB" id="FungiDB:GGTG_00308"/>
<accession>J3NGB7</accession>
<dbReference type="STRING" id="644352.J3NGB7"/>
<dbReference type="EnsemblFungi" id="EJT80307">
    <property type="protein sequence ID" value="EJT80307"/>
    <property type="gene ID" value="GGTG_00308"/>
</dbReference>
<reference evidence="2" key="2">
    <citation type="submission" date="2010-07" db="EMBL/GenBank/DDBJ databases">
        <authorList>
            <consortium name="The Broad Institute Genome Sequencing Platform"/>
            <consortium name="Broad Institute Genome Sequencing Center for Infectious Disease"/>
            <person name="Ma L.-J."/>
            <person name="Dead R."/>
            <person name="Young S."/>
            <person name="Zeng Q."/>
            <person name="Koehrsen M."/>
            <person name="Alvarado L."/>
            <person name="Berlin A."/>
            <person name="Chapman S.B."/>
            <person name="Chen Z."/>
            <person name="Freedman E."/>
            <person name="Gellesch M."/>
            <person name="Goldberg J."/>
            <person name="Griggs A."/>
            <person name="Gujja S."/>
            <person name="Heilman E.R."/>
            <person name="Heiman D."/>
            <person name="Hepburn T."/>
            <person name="Howarth C."/>
            <person name="Jen D."/>
            <person name="Larson L."/>
            <person name="Mehta T."/>
            <person name="Neiman D."/>
            <person name="Pearson M."/>
            <person name="Roberts A."/>
            <person name="Saif S."/>
            <person name="Shea T."/>
            <person name="Shenoy N."/>
            <person name="Sisk P."/>
            <person name="Stolte C."/>
            <person name="Sykes S."/>
            <person name="Walk T."/>
            <person name="White J."/>
            <person name="Yandava C."/>
            <person name="Haas B."/>
            <person name="Nusbaum C."/>
            <person name="Birren B."/>
        </authorList>
    </citation>
    <scope>NUCLEOTIDE SEQUENCE</scope>
    <source>
        <strain evidence="2">R3-111a-1</strain>
    </source>
</reference>
<name>J3NGB7_GAET3</name>
<dbReference type="eggNOG" id="ENOG502RUDH">
    <property type="taxonomic scope" value="Eukaryota"/>
</dbReference>
<protein>
    <recommendedName>
        <fullName evidence="5">Fibronectin type-III domain-containing protein</fullName>
    </recommendedName>
</protein>
<feature type="compositionally biased region" description="Polar residues" evidence="1">
    <location>
        <begin position="1"/>
        <end position="10"/>
    </location>
</feature>
<organism evidence="2">
    <name type="scientific">Gaeumannomyces tritici (strain R3-111a-1)</name>
    <name type="common">Wheat and barley take-all root rot fungus</name>
    <name type="synonym">Gaeumannomyces graminis var. tritici</name>
    <dbReference type="NCBI Taxonomy" id="644352"/>
    <lineage>
        <taxon>Eukaryota</taxon>
        <taxon>Fungi</taxon>
        <taxon>Dikarya</taxon>
        <taxon>Ascomycota</taxon>
        <taxon>Pezizomycotina</taxon>
        <taxon>Sordariomycetes</taxon>
        <taxon>Sordariomycetidae</taxon>
        <taxon>Magnaporthales</taxon>
        <taxon>Magnaporthaceae</taxon>
        <taxon>Gaeumannomyces</taxon>
    </lineage>
</organism>
<evidence type="ECO:0008006" key="5">
    <source>
        <dbReference type="Google" id="ProtNLM"/>
    </source>
</evidence>
<reference evidence="4" key="1">
    <citation type="submission" date="2010-07" db="EMBL/GenBank/DDBJ databases">
        <title>The genome sequence of Gaeumannomyces graminis var. tritici strain R3-111a-1.</title>
        <authorList>
            <consortium name="The Broad Institute Genome Sequencing Platform"/>
            <person name="Ma L.-J."/>
            <person name="Dead R."/>
            <person name="Young S."/>
            <person name="Zeng Q."/>
            <person name="Koehrsen M."/>
            <person name="Alvarado L."/>
            <person name="Berlin A."/>
            <person name="Chapman S.B."/>
            <person name="Chen Z."/>
            <person name="Freedman E."/>
            <person name="Gellesch M."/>
            <person name="Goldberg J."/>
            <person name="Griggs A."/>
            <person name="Gujja S."/>
            <person name="Heilman E.R."/>
            <person name="Heiman D."/>
            <person name="Hepburn T."/>
            <person name="Howarth C."/>
            <person name="Jen D."/>
            <person name="Larson L."/>
            <person name="Mehta T."/>
            <person name="Neiman D."/>
            <person name="Pearson M."/>
            <person name="Roberts A."/>
            <person name="Saif S."/>
            <person name="Shea T."/>
            <person name="Shenoy N."/>
            <person name="Sisk P."/>
            <person name="Stolte C."/>
            <person name="Sykes S."/>
            <person name="Walk T."/>
            <person name="White J."/>
            <person name="Yandava C."/>
            <person name="Haas B."/>
            <person name="Nusbaum C."/>
            <person name="Birren B."/>
        </authorList>
    </citation>
    <scope>NUCLEOTIDE SEQUENCE [LARGE SCALE GENOMIC DNA]</scope>
    <source>
        <strain evidence="4">R3-111a-1</strain>
    </source>
</reference>
<dbReference type="InterPro" id="IPR003961">
    <property type="entry name" value="FN3_dom"/>
</dbReference>
<dbReference type="EMBL" id="GL385395">
    <property type="protein sequence ID" value="EJT80307.1"/>
    <property type="molecule type" value="Genomic_DNA"/>
</dbReference>
<dbReference type="InterPro" id="IPR036116">
    <property type="entry name" value="FN3_sf"/>
</dbReference>
<feature type="region of interest" description="Disordered" evidence="1">
    <location>
        <begin position="1"/>
        <end position="21"/>
    </location>
</feature>
<dbReference type="SUPFAM" id="SSF52540">
    <property type="entry name" value="P-loop containing nucleoside triphosphate hydrolases"/>
    <property type="match status" value="1"/>
</dbReference>
<dbReference type="Gene3D" id="3.40.50.300">
    <property type="entry name" value="P-loop containing nucleotide triphosphate hydrolases"/>
    <property type="match status" value="1"/>
</dbReference>
<dbReference type="CDD" id="cd00882">
    <property type="entry name" value="Ras_like_GTPase"/>
    <property type="match status" value="1"/>
</dbReference>
<dbReference type="Gene3D" id="2.60.40.10">
    <property type="entry name" value="Immunoglobulins"/>
    <property type="match status" value="1"/>
</dbReference>
<reference evidence="2" key="3">
    <citation type="submission" date="2010-09" db="EMBL/GenBank/DDBJ databases">
        <title>Annotation of Gaeumannomyces graminis var. tritici R3-111a-1.</title>
        <authorList>
            <consortium name="The Broad Institute Genome Sequencing Platform"/>
            <person name="Ma L.-J."/>
            <person name="Dead R."/>
            <person name="Young S.K."/>
            <person name="Zeng Q."/>
            <person name="Gargeya S."/>
            <person name="Fitzgerald M."/>
            <person name="Haas B."/>
            <person name="Abouelleil A."/>
            <person name="Alvarado L."/>
            <person name="Arachchi H.M."/>
            <person name="Berlin A."/>
            <person name="Brown A."/>
            <person name="Chapman S.B."/>
            <person name="Chen Z."/>
            <person name="Dunbar C."/>
            <person name="Freedman E."/>
            <person name="Gearin G."/>
            <person name="Gellesch M."/>
            <person name="Goldberg J."/>
            <person name="Griggs A."/>
            <person name="Gujja S."/>
            <person name="Heiman D."/>
            <person name="Howarth C."/>
            <person name="Larson L."/>
            <person name="Lui A."/>
            <person name="MacDonald P.J.P."/>
            <person name="Mehta T."/>
            <person name="Montmayeur A."/>
            <person name="Murphy C."/>
            <person name="Neiman D."/>
            <person name="Pearson M."/>
            <person name="Priest M."/>
            <person name="Roberts A."/>
            <person name="Saif S."/>
            <person name="Shea T."/>
            <person name="Shenoy N."/>
            <person name="Sisk P."/>
            <person name="Stolte C."/>
            <person name="Sykes S."/>
            <person name="Yandava C."/>
            <person name="Wortman J."/>
            <person name="Nusbaum C."/>
            <person name="Birren B."/>
        </authorList>
    </citation>
    <scope>NUCLEOTIDE SEQUENCE</scope>
    <source>
        <strain evidence="2">R3-111a-1</strain>
    </source>
</reference>
<dbReference type="GeneID" id="20340766"/>
<dbReference type="InterPro" id="IPR013783">
    <property type="entry name" value="Ig-like_fold"/>
</dbReference>
<dbReference type="PANTHER" id="PTHR32046:SF11">
    <property type="entry name" value="IMMUNE-ASSOCIATED NUCLEOTIDE-BINDING PROTEIN 10-LIKE"/>
    <property type="match status" value="1"/>
</dbReference>
<gene>
    <name evidence="3" type="primary">20340766</name>
    <name evidence="2" type="ORF">GGTG_00308</name>
</gene>
<dbReference type="CDD" id="cd00063">
    <property type="entry name" value="FN3"/>
    <property type="match status" value="1"/>
</dbReference>
<evidence type="ECO:0000313" key="2">
    <source>
        <dbReference type="EMBL" id="EJT80307.1"/>
    </source>
</evidence>
<dbReference type="Proteomes" id="UP000006039">
    <property type="component" value="Unassembled WGS sequence"/>
</dbReference>
<reference evidence="3" key="4">
    <citation type="journal article" date="2015" name="G3 (Bethesda)">
        <title>Genome sequences of three phytopathogenic species of the Magnaporthaceae family of fungi.</title>
        <authorList>
            <person name="Okagaki L.H."/>
            <person name="Nunes C.C."/>
            <person name="Sailsbery J."/>
            <person name="Clay B."/>
            <person name="Brown D."/>
            <person name="John T."/>
            <person name="Oh Y."/>
            <person name="Young N."/>
            <person name="Fitzgerald M."/>
            <person name="Haas B.J."/>
            <person name="Zeng Q."/>
            <person name="Young S."/>
            <person name="Adiconis X."/>
            <person name="Fan L."/>
            <person name="Levin J.Z."/>
            <person name="Mitchell T.K."/>
            <person name="Okubara P.A."/>
            <person name="Farman M.L."/>
            <person name="Kohn L.M."/>
            <person name="Birren B."/>
            <person name="Ma L.-J."/>
            <person name="Dean R.A."/>
        </authorList>
    </citation>
    <scope>NUCLEOTIDE SEQUENCE</scope>
    <source>
        <strain evidence="3">R3-111a-1</strain>
    </source>
</reference>